<dbReference type="InterPro" id="IPR028082">
    <property type="entry name" value="Peripla_BP_I"/>
</dbReference>
<organism evidence="5 6">
    <name type="scientific">Dellaglioa algida DSM 15638</name>
    <dbReference type="NCBI Taxonomy" id="1423719"/>
    <lineage>
        <taxon>Bacteria</taxon>
        <taxon>Bacillati</taxon>
        <taxon>Bacillota</taxon>
        <taxon>Bacilli</taxon>
        <taxon>Lactobacillales</taxon>
        <taxon>Lactobacillaceae</taxon>
        <taxon>Dellaglioa</taxon>
    </lineage>
</organism>
<protein>
    <submittedName>
        <fullName evidence="5">Bacterial regulatory s, lacI family protein</fullName>
    </submittedName>
</protein>
<gene>
    <name evidence="5" type="ORF">FC66_GL001278</name>
</gene>
<sequence>MATLKDIAQLAKVSNATVSRVLNYDQTLSVGDDTRKRIFEAAESLNYSKSTKKATTTKGKIAIVEWYTEKEELEDLYYLSIRIGVERKLIELGYEITRFFQNDQFDSLNNVLGAVVIGKYSPAQIAELKKMNSNLVFVDMNTLDAGVSCVMTDFKSPVKSVIDCFNEQGLTNIGMLTGQESTFDGVKLGLDPRFIYFKLYLENMNNYHPEWIYTGDFTPESGYQLTLKLLADHPDDLPNALFVANDAMAIGALRALNESNIDVPEQLSIISFNDTSIAEYTFPALSSVKVYTEQMGKSAAELLVNQLATADEIIPQIITIGTTLSLRNSSK</sequence>
<evidence type="ECO:0000256" key="2">
    <source>
        <dbReference type="ARBA" id="ARBA00023125"/>
    </source>
</evidence>
<dbReference type="PROSITE" id="PS50932">
    <property type="entry name" value="HTH_LACI_2"/>
    <property type="match status" value="1"/>
</dbReference>
<dbReference type="Proteomes" id="UP000051450">
    <property type="component" value="Unassembled WGS sequence"/>
</dbReference>
<name>A0A0R1HH68_9LACO</name>
<dbReference type="Gene3D" id="3.40.50.2300">
    <property type="match status" value="2"/>
</dbReference>
<evidence type="ECO:0000256" key="3">
    <source>
        <dbReference type="ARBA" id="ARBA00023163"/>
    </source>
</evidence>
<dbReference type="PANTHER" id="PTHR30146:SF149">
    <property type="entry name" value="HTH-TYPE TRANSCRIPTIONAL REGULATOR EBGR"/>
    <property type="match status" value="1"/>
</dbReference>
<proteinExistence type="predicted"/>
<dbReference type="CDD" id="cd01392">
    <property type="entry name" value="HTH_LacI"/>
    <property type="match status" value="1"/>
</dbReference>
<keyword evidence="1" id="KW-0805">Transcription regulation</keyword>
<dbReference type="PANTHER" id="PTHR30146">
    <property type="entry name" value="LACI-RELATED TRANSCRIPTIONAL REPRESSOR"/>
    <property type="match status" value="1"/>
</dbReference>
<dbReference type="InterPro" id="IPR010982">
    <property type="entry name" value="Lambda_DNA-bd_dom_sf"/>
</dbReference>
<dbReference type="Pfam" id="PF13377">
    <property type="entry name" value="Peripla_BP_3"/>
    <property type="match status" value="1"/>
</dbReference>
<dbReference type="PROSITE" id="PS00356">
    <property type="entry name" value="HTH_LACI_1"/>
    <property type="match status" value="1"/>
</dbReference>
<dbReference type="GO" id="GO:0000976">
    <property type="term" value="F:transcription cis-regulatory region binding"/>
    <property type="evidence" value="ECO:0007669"/>
    <property type="project" value="TreeGrafter"/>
</dbReference>
<dbReference type="PRINTS" id="PR00036">
    <property type="entry name" value="HTHLACI"/>
</dbReference>
<dbReference type="RefSeq" id="WP_057974333.1">
    <property type="nucleotide sequence ID" value="NZ_AZDI01000006.1"/>
</dbReference>
<dbReference type="SUPFAM" id="SSF47413">
    <property type="entry name" value="lambda repressor-like DNA-binding domains"/>
    <property type="match status" value="1"/>
</dbReference>
<dbReference type="SUPFAM" id="SSF53822">
    <property type="entry name" value="Periplasmic binding protein-like I"/>
    <property type="match status" value="1"/>
</dbReference>
<dbReference type="InterPro" id="IPR046335">
    <property type="entry name" value="LacI/GalR-like_sensor"/>
</dbReference>
<accession>A0A0R1HH68</accession>
<dbReference type="GO" id="GO:0003700">
    <property type="term" value="F:DNA-binding transcription factor activity"/>
    <property type="evidence" value="ECO:0007669"/>
    <property type="project" value="TreeGrafter"/>
</dbReference>
<dbReference type="InterPro" id="IPR000843">
    <property type="entry name" value="HTH_LacI"/>
</dbReference>
<dbReference type="Gene3D" id="1.10.260.40">
    <property type="entry name" value="lambda repressor-like DNA-binding domains"/>
    <property type="match status" value="1"/>
</dbReference>
<dbReference type="AlphaFoldDB" id="A0A0R1HH68"/>
<dbReference type="OrthoDB" id="43195at2"/>
<dbReference type="SMART" id="SM00354">
    <property type="entry name" value="HTH_LACI"/>
    <property type="match status" value="1"/>
</dbReference>
<evidence type="ECO:0000256" key="1">
    <source>
        <dbReference type="ARBA" id="ARBA00023015"/>
    </source>
</evidence>
<keyword evidence="3" id="KW-0804">Transcription</keyword>
<keyword evidence="2" id="KW-0238">DNA-binding</keyword>
<dbReference type="EMBL" id="AZDI01000006">
    <property type="protein sequence ID" value="KRK45627.1"/>
    <property type="molecule type" value="Genomic_DNA"/>
</dbReference>
<feature type="domain" description="HTH lacI-type" evidence="4">
    <location>
        <begin position="2"/>
        <end position="58"/>
    </location>
</feature>
<dbReference type="PATRIC" id="fig|1423719.4.peg.1299"/>
<dbReference type="CDD" id="cd01544">
    <property type="entry name" value="PBP1_GalR"/>
    <property type="match status" value="1"/>
</dbReference>
<keyword evidence="6" id="KW-1185">Reference proteome</keyword>
<evidence type="ECO:0000313" key="5">
    <source>
        <dbReference type="EMBL" id="KRK45627.1"/>
    </source>
</evidence>
<dbReference type="STRING" id="1423719.FC66_GL001278"/>
<evidence type="ECO:0000259" key="4">
    <source>
        <dbReference type="PROSITE" id="PS50932"/>
    </source>
</evidence>
<evidence type="ECO:0000313" key="6">
    <source>
        <dbReference type="Proteomes" id="UP000051450"/>
    </source>
</evidence>
<reference evidence="5 6" key="1">
    <citation type="journal article" date="2015" name="Genome Announc.">
        <title>Expanding the biotechnology potential of lactobacilli through comparative genomics of 213 strains and associated genera.</title>
        <authorList>
            <person name="Sun Z."/>
            <person name="Harris H.M."/>
            <person name="McCann A."/>
            <person name="Guo C."/>
            <person name="Argimon S."/>
            <person name="Zhang W."/>
            <person name="Yang X."/>
            <person name="Jeffery I.B."/>
            <person name="Cooney J.C."/>
            <person name="Kagawa T.F."/>
            <person name="Liu W."/>
            <person name="Song Y."/>
            <person name="Salvetti E."/>
            <person name="Wrobel A."/>
            <person name="Rasinkangas P."/>
            <person name="Parkhill J."/>
            <person name="Rea M.C."/>
            <person name="O'Sullivan O."/>
            <person name="Ritari J."/>
            <person name="Douillard F.P."/>
            <person name="Paul Ross R."/>
            <person name="Yang R."/>
            <person name="Briner A.E."/>
            <person name="Felis G.E."/>
            <person name="de Vos W.M."/>
            <person name="Barrangou R."/>
            <person name="Klaenhammer T.R."/>
            <person name="Caufield P.W."/>
            <person name="Cui Y."/>
            <person name="Zhang H."/>
            <person name="O'Toole P.W."/>
        </authorList>
    </citation>
    <scope>NUCLEOTIDE SEQUENCE [LARGE SCALE GENOMIC DNA]</scope>
    <source>
        <strain evidence="5 6">DSM 15638</strain>
    </source>
</reference>
<dbReference type="Pfam" id="PF00356">
    <property type="entry name" value="LacI"/>
    <property type="match status" value="1"/>
</dbReference>
<comment type="caution">
    <text evidence="5">The sequence shown here is derived from an EMBL/GenBank/DDBJ whole genome shotgun (WGS) entry which is preliminary data.</text>
</comment>